<dbReference type="Proteomes" id="UP000010796">
    <property type="component" value="Chromosome"/>
</dbReference>
<name>L0FXQ8_ECHVK</name>
<gene>
    <name evidence="2" type="ordered locus">Echvi_1578</name>
</gene>
<accession>L0FXQ8</accession>
<organism evidence="2 3">
    <name type="scientific">Echinicola vietnamensis (strain DSM 17526 / LMG 23754 / KMM 6221)</name>
    <dbReference type="NCBI Taxonomy" id="926556"/>
    <lineage>
        <taxon>Bacteria</taxon>
        <taxon>Pseudomonadati</taxon>
        <taxon>Bacteroidota</taxon>
        <taxon>Cytophagia</taxon>
        <taxon>Cytophagales</taxon>
        <taxon>Cyclobacteriaceae</taxon>
        <taxon>Echinicola</taxon>
    </lineage>
</organism>
<dbReference type="EMBL" id="CP003346">
    <property type="protein sequence ID" value="AGA77843.1"/>
    <property type="molecule type" value="Genomic_DNA"/>
</dbReference>
<proteinExistence type="predicted"/>
<dbReference type="AlphaFoldDB" id="L0FXQ8"/>
<evidence type="ECO:0000256" key="1">
    <source>
        <dbReference type="SAM" id="MobiDB-lite"/>
    </source>
</evidence>
<dbReference type="KEGG" id="evi:Echvi_1578"/>
<dbReference type="HOGENOM" id="CLU_2860551_0_0_10"/>
<keyword evidence="3" id="KW-1185">Reference proteome</keyword>
<feature type="region of interest" description="Disordered" evidence="1">
    <location>
        <begin position="1"/>
        <end position="20"/>
    </location>
</feature>
<evidence type="ECO:0000313" key="3">
    <source>
        <dbReference type="Proteomes" id="UP000010796"/>
    </source>
</evidence>
<evidence type="ECO:0000313" key="2">
    <source>
        <dbReference type="EMBL" id="AGA77843.1"/>
    </source>
</evidence>
<reference evidence="3" key="1">
    <citation type="submission" date="2012-02" db="EMBL/GenBank/DDBJ databases">
        <title>The complete genome of Echinicola vietnamensis DSM 17526.</title>
        <authorList>
            <person name="Lucas S."/>
            <person name="Copeland A."/>
            <person name="Lapidus A."/>
            <person name="Glavina del Rio T."/>
            <person name="Dalin E."/>
            <person name="Tice H."/>
            <person name="Bruce D."/>
            <person name="Goodwin L."/>
            <person name="Pitluck S."/>
            <person name="Peters L."/>
            <person name="Ovchinnikova G."/>
            <person name="Teshima H."/>
            <person name="Kyrpides N."/>
            <person name="Mavromatis K."/>
            <person name="Ivanova N."/>
            <person name="Brettin T."/>
            <person name="Detter J.C."/>
            <person name="Han C."/>
            <person name="Larimer F."/>
            <person name="Land M."/>
            <person name="Hauser L."/>
            <person name="Markowitz V."/>
            <person name="Cheng J.-F."/>
            <person name="Hugenholtz P."/>
            <person name="Woyke T."/>
            <person name="Wu D."/>
            <person name="Brambilla E."/>
            <person name="Klenk H.-P."/>
            <person name="Eisen J.A."/>
        </authorList>
    </citation>
    <scope>NUCLEOTIDE SEQUENCE [LARGE SCALE GENOMIC DNA]</scope>
    <source>
        <strain evidence="3">DSM 17526 / LMG 23754 / KMM 6221</strain>
    </source>
</reference>
<sequence length="64" mass="7512">MSTLQNRGPIPPNRRMKNSRGIDHGFHFIWISCGVVVEILRCEQCKRELFLGLKGQFQRKKVQE</sequence>
<protein>
    <submittedName>
        <fullName evidence="2">Uncharacterized protein</fullName>
    </submittedName>
</protein>